<proteinExistence type="inferred from homology"/>
<keyword evidence="3" id="KW-0949">S-adenosyl-L-methionine</keyword>
<dbReference type="Gene3D" id="3.40.1280.10">
    <property type="match status" value="1"/>
</dbReference>
<evidence type="ECO:0000313" key="5">
    <source>
        <dbReference type="Proteomes" id="UP000827889"/>
    </source>
</evidence>
<dbReference type="PANTHER" id="PTHR33603">
    <property type="entry name" value="METHYLTRANSFERASE"/>
    <property type="match status" value="1"/>
</dbReference>
<evidence type="ECO:0000256" key="4">
    <source>
        <dbReference type="ARBA" id="ARBA00038303"/>
    </source>
</evidence>
<reference evidence="6" key="1">
    <citation type="submission" date="2025-08" db="UniProtKB">
        <authorList>
            <consortium name="RefSeq"/>
        </authorList>
    </citation>
    <scope>IDENTIFICATION</scope>
    <source>
        <tissue evidence="6">Leaf</tissue>
    </source>
</reference>
<evidence type="ECO:0000256" key="3">
    <source>
        <dbReference type="ARBA" id="ARBA00022691"/>
    </source>
</evidence>
<dbReference type="KEGG" id="rarg:115751018"/>
<accession>A0A8B8QBR0</accession>
<dbReference type="Pfam" id="PF02590">
    <property type="entry name" value="SPOUT_MTase"/>
    <property type="match status" value="1"/>
</dbReference>
<protein>
    <submittedName>
        <fullName evidence="6">RNA methyltransferase At5g10620 isoform X1</fullName>
    </submittedName>
</protein>
<dbReference type="SUPFAM" id="SSF75217">
    <property type="entry name" value="alpha/beta knot"/>
    <property type="match status" value="1"/>
</dbReference>
<dbReference type="InterPro" id="IPR029026">
    <property type="entry name" value="tRNA_m1G_MTases_N"/>
</dbReference>
<dbReference type="RefSeq" id="XP_030544545.2">
    <property type="nucleotide sequence ID" value="XM_030688685.2"/>
</dbReference>
<dbReference type="InterPro" id="IPR003742">
    <property type="entry name" value="RlmH-like"/>
</dbReference>
<sequence length="200" mass="22168">MAVSLSVCLFATNSIPSPGGTGRCKYTGQSVRALPIRVFTVGKKRSPAVQLLVDEYTSKLRHYCAIEDVQVRCNPRNAREKQAQIVDEDMAVMNLIRPDDWVVLLDEQGIDIESEEMAELIGGAADKGASKLSFCIGGPYGHGPKSRERANISIKLSSLVLNHQIALVVLMEQLYRLFARTTIAKSCFHMLLDLRTNLLY</sequence>
<dbReference type="InterPro" id="IPR029028">
    <property type="entry name" value="Alpha/beta_knot_MTases"/>
</dbReference>
<keyword evidence="5" id="KW-1185">Reference proteome</keyword>
<dbReference type="GO" id="GO:0008168">
    <property type="term" value="F:methyltransferase activity"/>
    <property type="evidence" value="ECO:0007669"/>
    <property type="project" value="UniProtKB-KW"/>
</dbReference>
<keyword evidence="1 6" id="KW-0489">Methyltransferase</keyword>
<keyword evidence="2" id="KW-0808">Transferase</keyword>
<organism evidence="5 6">
    <name type="scientific">Rhodamnia argentea</name>
    <dbReference type="NCBI Taxonomy" id="178133"/>
    <lineage>
        <taxon>Eukaryota</taxon>
        <taxon>Viridiplantae</taxon>
        <taxon>Streptophyta</taxon>
        <taxon>Embryophyta</taxon>
        <taxon>Tracheophyta</taxon>
        <taxon>Spermatophyta</taxon>
        <taxon>Magnoliopsida</taxon>
        <taxon>eudicotyledons</taxon>
        <taxon>Gunneridae</taxon>
        <taxon>Pentapetalae</taxon>
        <taxon>rosids</taxon>
        <taxon>malvids</taxon>
        <taxon>Myrtales</taxon>
        <taxon>Myrtaceae</taxon>
        <taxon>Myrtoideae</taxon>
        <taxon>Myrteae</taxon>
        <taxon>Australasian group</taxon>
        <taxon>Rhodamnia</taxon>
    </lineage>
</organism>
<name>A0A8B8QBR0_9MYRT</name>
<comment type="similarity">
    <text evidence="4">Belongs to the RNA methyltransferase RlmH family.</text>
</comment>
<dbReference type="AlphaFoldDB" id="A0A8B8QBR0"/>
<dbReference type="Proteomes" id="UP000827889">
    <property type="component" value="Chromosome 4"/>
</dbReference>
<evidence type="ECO:0000256" key="1">
    <source>
        <dbReference type="ARBA" id="ARBA00022603"/>
    </source>
</evidence>
<dbReference type="GeneID" id="115751018"/>
<evidence type="ECO:0000313" key="6">
    <source>
        <dbReference type="RefSeq" id="XP_030544545.2"/>
    </source>
</evidence>
<gene>
    <name evidence="6" type="primary">LOC115751018</name>
</gene>
<dbReference type="PANTHER" id="PTHR33603:SF1">
    <property type="entry name" value="RIBOSOMAL RNA LARGE SUBUNIT METHYLTRANSFERASE H"/>
    <property type="match status" value="1"/>
</dbReference>
<evidence type="ECO:0000256" key="2">
    <source>
        <dbReference type="ARBA" id="ARBA00022679"/>
    </source>
</evidence>
<dbReference type="CDD" id="cd18081">
    <property type="entry name" value="RlmH-like"/>
    <property type="match status" value="1"/>
</dbReference>
<dbReference type="GO" id="GO:0032259">
    <property type="term" value="P:methylation"/>
    <property type="evidence" value="ECO:0007669"/>
    <property type="project" value="UniProtKB-KW"/>
</dbReference>
<dbReference type="GO" id="GO:0006364">
    <property type="term" value="P:rRNA processing"/>
    <property type="evidence" value="ECO:0007669"/>
    <property type="project" value="InterPro"/>
</dbReference>